<evidence type="ECO:0000256" key="1">
    <source>
        <dbReference type="SAM" id="Phobius"/>
    </source>
</evidence>
<protein>
    <submittedName>
        <fullName evidence="2">Uncharacterized protein</fullName>
    </submittedName>
</protein>
<name>A0ABQ2RK80_9ACTN</name>
<keyword evidence="1" id="KW-0472">Membrane</keyword>
<sequence>MVTSMTAPLQREGRSTRGIRLTFPVLVGLILVAVLTGAAAVYFAPFGSKVPTIVRGTVTAASGDATQIGLRIDESAGSRNEGIGFEIAGAYWIDRDGRVHDGSHPTCIVPGSTGQRIELAYVQVRAIDDSPGHNTLVAWVRCL</sequence>
<proteinExistence type="predicted"/>
<reference evidence="3" key="1">
    <citation type="journal article" date="2019" name="Int. J. Syst. Evol. Microbiol.">
        <title>The Global Catalogue of Microorganisms (GCM) 10K type strain sequencing project: providing services to taxonomists for standard genome sequencing and annotation.</title>
        <authorList>
            <consortium name="The Broad Institute Genomics Platform"/>
            <consortium name="The Broad Institute Genome Sequencing Center for Infectious Disease"/>
            <person name="Wu L."/>
            <person name="Ma J."/>
        </authorList>
    </citation>
    <scope>NUCLEOTIDE SEQUENCE [LARGE SCALE GENOMIC DNA]</scope>
    <source>
        <strain evidence="3">JCM 3115</strain>
    </source>
</reference>
<accession>A0ABQ2RK80</accession>
<keyword evidence="1" id="KW-1133">Transmembrane helix</keyword>
<dbReference type="Proteomes" id="UP000611554">
    <property type="component" value="Unassembled WGS sequence"/>
</dbReference>
<gene>
    <name evidence="2" type="ORF">GCM10010140_70910</name>
</gene>
<keyword evidence="1" id="KW-0812">Transmembrane</keyword>
<feature type="transmembrane region" description="Helical" evidence="1">
    <location>
        <begin position="21"/>
        <end position="44"/>
    </location>
</feature>
<comment type="caution">
    <text evidence="2">The sequence shown here is derived from an EMBL/GenBank/DDBJ whole genome shotgun (WGS) entry which is preliminary data.</text>
</comment>
<evidence type="ECO:0000313" key="3">
    <source>
        <dbReference type="Proteomes" id="UP000611554"/>
    </source>
</evidence>
<dbReference type="EMBL" id="BMQJ01000028">
    <property type="protein sequence ID" value="GGQ30637.1"/>
    <property type="molecule type" value="Genomic_DNA"/>
</dbReference>
<keyword evidence="3" id="KW-1185">Reference proteome</keyword>
<evidence type="ECO:0000313" key="2">
    <source>
        <dbReference type="EMBL" id="GGQ30637.1"/>
    </source>
</evidence>
<organism evidence="2 3">
    <name type="scientific">Streptosporangium pseudovulgare</name>
    <dbReference type="NCBI Taxonomy" id="35765"/>
    <lineage>
        <taxon>Bacteria</taxon>
        <taxon>Bacillati</taxon>
        <taxon>Actinomycetota</taxon>
        <taxon>Actinomycetes</taxon>
        <taxon>Streptosporangiales</taxon>
        <taxon>Streptosporangiaceae</taxon>
        <taxon>Streptosporangium</taxon>
    </lineage>
</organism>